<organism evidence="2 3">
    <name type="scientific">Candidatus Cryosericum terrychapinii</name>
    <dbReference type="NCBI Taxonomy" id="2290919"/>
    <lineage>
        <taxon>Bacteria</taxon>
        <taxon>Pseudomonadati</taxon>
        <taxon>Caldisericota/Cryosericota group</taxon>
        <taxon>Candidatus Cryosericota</taxon>
        <taxon>Candidatus Cryosericia</taxon>
        <taxon>Candidatus Cryosericales</taxon>
        <taxon>Candidatus Cryosericaceae</taxon>
        <taxon>Candidatus Cryosericum</taxon>
    </lineage>
</organism>
<gene>
    <name evidence="2" type="ORF">SMC7_01955</name>
</gene>
<accession>A0A398CV59</accession>
<evidence type="ECO:0000313" key="2">
    <source>
        <dbReference type="EMBL" id="RIE06515.1"/>
    </source>
</evidence>
<feature type="transmembrane region" description="Helical" evidence="1">
    <location>
        <begin position="113"/>
        <end position="134"/>
    </location>
</feature>
<keyword evidence="3" id="KW-1185">Reference proteome</keyword>
<dbReference type="OrthoDB" id="9839227at2"/>
<dbReference type="AlphaFoldDB" id="A0A398CV59"/>
<keyword evidence="1" id="KW-1133">Transmembrane helix</keyword>
<evidence type="ECO:0000313" key="3">
    <source>
        <dbReference type="Proteomes" id="UP000266328"/>
    </source>
</evidence>
<reference evidence="2 3" key="1">
    <citation type="submission" date="2018-09" db="EMBL/GenBank/DDBJ databases">
        <title>Discovery and Ecogenomic Context for Candidatus Cryosericales, a Global Caldiserica Order Active in Thawing Permafrost.</title>
        <authorList>
            <person name="Martinez M.A."/>
            <person name="Woodcroft B.J."/>
            <person name="Ignacio Espinoza J.C."/>
            <person name="Zayed A."/>
            <person name="Singleton C.M."/>
            <person name="Boyd J."/>
            <person name="Li Y.-F."/>
            <person name="Purvine S."/>
            <person name="Maughan H."/>
            <person name="Hodgkins S.B."/>
            <person name="Anderson D."/>
            <person name="Sederholm M."/>
            <person name="Temperton B."/>
            <person name="Saleska S.R."/>
            <person name="Tyson G.W."/>
            <person name="Rich V.I."/>
        </authorList>
    </citation>
    <scope>NUCLEOTIDE SEQUENCE [LARGE SCALE GENOMIC DNA]</scope>
    <source>
        <strain evidence="2 3">SMC7</strain>
    </source>
</reference>
<name>A0A398CV59_9BACT</name>
<protein>
    <submittedName>
        <fullName evidence="2">Uncharacterized protein</fullName>
    </submittedName>
</protein>
<sequence length="136" mass="14831">MGRRHTNQEYADIVLRTLYAKDIGVKLRDMGDLVRLASSKLDSADEPTLMNIVASREGLFGRGLVDCRSLEGNGTGIVDVRDIELTEAGRDYVSSNLLKTKMRACVGWLTKNILGATISASVGFIVGLLLGTLFKR</sequence>
<keyword evidence="1" id="KW-0812">Transmembrane</keyword>
<dbReference type="Proteomes" id="UP000266328">
    <property type="component" value="Unassembled WGS sequence"/>
</dbReference>
<evidence type="ECO:0000256" key="1">
    <source>
        <dbReference type="SAM" id="Phobius"/>
    </source>
</evidence>
<comment type="caution">
    <text evidence="2">The sequence shown here is derived from an EMBL/GenBank/DDBJ whole genome shotgun (WGS) entry which is preliminary data.</text>
</comment>
<proteinExistence type="predicted"/>
<dbReference type="EMBL" id="QXIS01000009">
    <property type="protein sequence ID" value="RIE06515.1"/>
    <property type="molecule type" value="Genomic_DNA"/>
</dbReference>
<dbReference type="RefSeq" id="WP_119088705.1">
    <property type="nucleotide sequence ID" value="NZ_QXIS01000009.1"/>
</dbReference>
<keyword evidence="1" id="KW-0472">Membrane</keyword>